<dbReference type="Gene3D" id="3.40.50.2000">
    <property type="entry name" value="Glycogen Phosphorylase B"/>
    <property type="match status" value="1"/>
</dbReference>
<reference evidence="1 2" key="1">
    <citation type="submission" date="2024-04" db="EMBL/GenBank/DDBJ databases">
        <authorList>
            <person name="Fracassetti M."/>
        </authorList>
    </citation>
    <scope>NUCLEOTIDE SEQUENCE [LARGE SCALE GENOMIC DNA]</scope>
</reference>
<dbReference type="SUPFAM" id="SSF53756">
    <property type="entry name" value="UDP-Glycosyltransferase/glycogen phosphorylase"/>
    <property type="match status" value="1"/>
</dbReference>
<evidence type="ECO:0008006" key="3">
    <source>
        <dbReference type="Google" id="ProtNLM"/>
    </source>
</evidence>
<protein>
    <recommendedName>
        <fullName evidence="3">UDP-glycosyltransferase</fullName>
    </recommendedName>
</protein>
<evidence type="ECO:0000313" key="1">
    <source>
        <dbReference type="EMBL" id="CAL1377468.1"/>
    </source>
</evidence>
<dbReference type="AlphaFoldDB" id="A0AAV2DVN3"/>
<keyword evidence="2" id="KW-1185">Reference proteome</keyword>
<organism evidence="1 2">
    <name type="scientific">Linum trigynum</name>
    <dbReference type="NCBI Taxonomy" id="586398"/>
    <lineage>
        <taxon>Eukaryota</taxon>
        <taxon>Viridiplantae</taxon>
        <taxon>Streptophyta</taxon>
        <taxon>Embryophyta</taxon>
        <taxon>Tracheophyta</taxon>
        <taxon>Spermatophyta</taxon>
        <taxon>Magnoliopsida</taxon>
        <taxon>eudicotyledons</taxon>
        <taxon>Gunneridae</taxon>
        <taxon>Pentapetalae</taxon>
        <taxon>rosids</taxon>
        <taxon>fabids</taxon>
        <taxon>Malpighiales</taxon>
        <taxon>Linaceae</taxon>
        <taxon>Linum</taxon>
    </lineage>
</organism>
<evidence type="ECO:0000313" key="2">
    <source>
        <dbReference type="Proteomes" id="UP001497516"/>
    </source>
</evidence>
<accession>A0AAV2DVN3</accession>
<gene>
    <name evidence="1" type="ORF">LTRI10_LOCUS19120</name>
</gene>
<proteinExistence type="predicted"/>
<sequence length="100" mass="11227">MMPWLELAKLISQKGHSVSFISSPRNIDRLTQIPTSLSPFLRIVKLPLSPVDGLPPSAEATTDLPPNQVQYLKKSLDLLQQPVTQLLGSLRPDWIFYDFA</sequence>
<dbReference type="EMBL" id="OZ034816">
    <property type="protein sequence ID" value="CAL1377468.1"/>
    <property type="molecule type" value="Genomic_DNA"/>
</dbReference>
<dbReference type="Proteomes" id="UP001497516">
    <property type="component" value="Chromosome 3"/>
</dbReference>
<name>A0AAV2DVN3_9ROSI</name>